<dbReference type="Proteomes" id="UP000002531">
    <property type="component" value="Chromosome"/>
</dbReference>
<gene>
    <name evidence="2" type="ordered locus">Nwi_1037</name>
</gene>
<evidence type="ECO:0000313" key="3">
    <source>
        <dbReference type="Proteomes" id="UP000002531"/>
    </source>
</evidence>
<organism evidence="2 3">
    <name type="scientific">Nitrobacter winogradskyi (strain ATCC 25391 / DSM 10237 / CIP 104748 / NCIMB 11846 / Nb-255)</name>
    <dbReference type="NCBI Taxonomy" id="323098"/>
    <lineage>
        <taxon>Bacteria</taxon>
        <taxon>Pseudomonadati</taxon>
        <taxon>Pseudomonadota</taxon>
        <taxon>Alphaproteobacteria</taxon>
        <taxon>Hyphomicrobiales</taxon>
        <taxon>Nitrobacteraceae</taxon>
        <taxon>Nitrobacter</taxon>
    </lineage>
</organism>
<dbReference type="EMBL" id="CP000115">
    <property type="protein sequence ID" value="ABA04299.1"/>
    <property type="molecule type" value="Genomic_DNA"/>
</dbReference>
<proteinExistence type="predicted"/>
<name>Q3STU2_NITWN</name>
<dbReference type="HOGENOM" id="CLU_2955935_0_0_5"/>
<feature type="compositionally biased region" description="Polar residues" evidence="1">
    <location>
        <begin position="1"/>
        <end position="12"/>
    </location>
</feature>
<keyword evidence="3" id="KW-1185">Reference proteome</keyword>
<sequence length="59" mass="6519">MSDATGVNNISGGSLDEEAKKKTGKTMEELTDEKRKELDKKVEQGGDENIKIRTNQILP</sequence>
<protein>
    <submittedName>
        <fullName evidence="2">Uncharacterized protein</fullName>
    </submittedName>
</protein>
<dbReference type="AlphaFoldDB" id="Q3STU2"/>
<reference evidence="2 3" key="1">
    <citation type="journal article" date="2006" name="Appl. Environ. Microbiol.">
        <title>Genome sequence of the chemolithoautotrophic nitrite-oxidizing bacterium Nitrobacter winogradskyi Nb-255.</title>
        <authorList>
            <person name="Starkenburg S.R."/>
            <person name="Chain P.S."/>
            <person name="Sayavedra-Soto L.A."/>
            <person name="Hauser L."/>
            <person name="Land M.L."/>
            <person name="Larimer F.W."/>
            <person name="Malfatti S.A."/>
            <person name="Klotz M.G."/>
            <person name="Bottomley P.J."/>
            <person name="Arp D.J."/>
            <person name="Hickey W.J."/>
        </authorList>
    </citation>
    <scope>NUCLEOTIDE SEQUENCE [LARGE SCALE GENOMIC DNA]</scope>
    <source>
        <strain evidence="3">ATCC 25391 / DSM 10237 / CIP 104748 / NCIMB 11846 / Nb-255</strain>
    </source>
</reference>
<feature type="compositionally biased region" description="Basic and acidic residues" evidence="1">
    <location>
        <begin position="17"/>
        <end position="51"/>
    </location>
</feature>
<dbReference type="OrthoDB" id="8265792at2"/>
<evidence type="ECO:0000313" key="2">
    <source>
        <dbReference type="EMBL" id="ABA04299.1"/>
    </source>
</evidence>
<feature type="region of interest" description="Disordered" evidence="1">
    <location>
        <begin position="1"/>
        <end position="59"/>
    </location>
</feature>
<evidence type="ECO:0000256" key="1">
    <source>
        <dbReference type="SAM" id="MobiDB-lite"/>
    </source>
</evidence>
<accession>Q3STU2</accession>
<dbReference type="KEGG" id="nwi:Nwi_1037"/>